<proteinExistence type="predicted"/>
<name>A0A378HZQ3_9GAMM</name>
<organism evidence="2 3">
    <name type="scientific">Legionella beliardensis</name>
    <dbReference type="NCBI Taxonomy" id="91822"/>
    <lineage>
        <taxon>Bacteria</taxon>
        <taxon>Pseudomonadati</taxon>
        <taxon>Pseudomonadota</taxon>
        <taxon>Gammaproteobacteria</taxon>
        <taxon>Legionellales</taxon>
        <taxon>Legionellaceae</taxon>
        <taxon>Legionella</taxon>
    </lineage>
</organism>
<evidence type="ECO:0000313" key="2">
    <source>
        <dbReference type="EMBL" id="STX27865.1"/>
    </source>
</evidence>
<sequence>MAHLHQEQEQKRDHFNQQPLDDLHQEHHHNHHHHNHFNQSGDFHNSQKPWFKRAKQRFIELFHDSRDKVADTQSAIKNYSNTAVQKIVDRPLPYLIAASAVGFLLSSLFRRK</sequence>
<feature type="compositionally biased region" description="Basic residues" evidence="1">
    <location>
        <begin position="26"/>
        <end position="36"/>
    </location>
</feature>
<reference evidence="2 3" key="1">
    <citation type="submission" date="2018-06" db="EMBL/GenBank/DDBJ databases">
        <authorList>
            <consortium name="Pathogen Informatics"/>
            <person name="Doyle S."/>
        </authorList>
    </citation>
    <scope>NUCLEOTIDE SEQUENCE [LARGE SCALE GENOMIC DNA]</scope>
    <source>
        <strain evidence="2 3">NCTC13315</strain>
    </source>
</reference>
<evidence type="ECO:0000313" key="3">
    <source>
        <dbReference type="Proteomes" id="UP000254968"/>
    </source>
</evidence>
<dbReference type="Proteomes" id="UP000254968">
    <property type="component" value="Unassembled WGS sequence"/>
</dbReference>
<evidence type="ECO:0008006" key="4">
    <source>
        <dbReference type="Google" id="ProtNLM"/>
    </source>
</evidence>
<feature type="compositionally biased region" description="Polar residues" evidence="1">
    <location>
        <begin position="37"/>
        <end position="46"/>
    </location>
</feature>
<feature type="region of interest" description="Disordered" evidence="1">
    <location>
        <begin position="1"/>
        <end position="46"/>
    </location>
</feature>
<accession>A0A378HZQ3</accession>
<evidence type="ECO:0000256" key="1">
    <source>
        <dbReference type="SAM" id="MobiDB-lite"/>
    </source>
</evidence>
<protein>
    <recommendedName>
        <fullName evidence="4">DUF883 domain-containing protein</fullName>
    </recommendedName>
</protein>
<dbReference type="AlphaFoldDB" id="A0A378HZQ3"/>
<keyword evidence="3" id="KW-1185">Reference proteome</keyword>
<dbReference type="EMBL" id="UGNV01000001">
    <property type="protein sequence ID" value="STX27865.1"/>
    <property type="molecule type" value="Genomic_DNA"/>
</dbReference>
<dbReference type="RefSeq" id="WP_115301654.1">
    <property type="nucleotide sequence ID" value="NZ_CAAAHO010000006.1"/>
</dbReference>
<gene>
    <name evidence="2" type="ORF">NCTC13315_00386</name>
</gene>
<feature type="compositionally biased region" description="Basic and acidic residues" evidence="1">
    <location>
        <begin position="1"/>
        <end position="25"/>
    </location>
</feature>
<dbReference type="OrthoDB" id="9910385at2"/>